<feature type="domain" description="Calcineurin-like phosphoesterase" evidence="2">
    <location>
        <begin position="61"/>
        <end position="273"/>
    </location>
</feature>
<dbReference type="PANTHER" id="PTHR43143:SF1">
    <property type="entry name" value="SERINE_THREONINE-PROTEIN PHOSPHATASE CPPED1"/>
    <property type="match status" value="1"/>
</dbReference>
<feature type="signal peptide" evidence="1">
    <location>
        <begin position="1"/>
        <end position="18"/>
    </location>
</feature>
<dbReference type="InterPro" id="IPR004843">
    <property type="entry name" value="Calcineurin-like_PHP"/>
</dbReference>
<evidence type="ECO:0000313" key="4">
    <source>
        <dbReference type="Proteomes" id="UP001469365"/>
    </source>
</evidence>
<keyword evidence="1" id="KW-0732">Signal</keyword>
<feature type="chain" id="PRO_5046041919" evidence="1">
    <location>
        <begin position="19"/>
        <end position="344"/>
    </location>
</feature>
<proteinExistence type="predicted"/>
<evidence type="ECO:0000259" key="2">
    <source>
        <dbReference type="Pfam" id="PF00149"/>
    </source>
</evidence>
<protein>
    <submittedName>
        <fullName evidence="3">Metallophosphoesterase</fullName>
    </submittedName>
</protein>
<evidence type="ECO:0000313" key="3">
    <source>
        <dbReference type="EMBL" id="MEK8131445.1"/>
    </source>
</evidence>
<dbReference type="EMBL" id="JBBPCC010000021">
    <property type="protein sequence ID" value="MEK8131445.1"/>
    <property type="molecule type" value="Genomic_DNA"/>
</dbReference>
<dbReference type="InterPro" id="IPR029052">
    <property type="entry name" value="Metallo-depent_PP-like"/>
</dbReference>
<dbReference type="SUPFAM" id="SSF56300">
    <property type="entry name" value="Metallo-dependent phosphatases"/>
    <property type="match status" value="1"/>
</dbReference>
<dbReference type="PROSITE" id="PS51318">
    <property type="entry name" value="TAT"/>
    <property type="match status" value="1"/>
</dbReference>
<dbReference type="PANTHER" id="PTHR43143">
    <property type="entry name" value="METALLOPHOSPHOESTERASE, CALCINEURIN SUPERFAMILY"/>
    <property type="match status" value="1"/>
</dbReference>
<evidence type="ECO:0000256" key="1">
    <source>
        <dbReference type="SAM" id="SignalP"/>
    </source>
</evidence>
<dbReference type="InterPro" id="IPR051918">
    <property type="entry name" value="STPP_CPPED1"/>
</dbReference>
<dbReference type="Gene3D" id="3.60.21.10">
    <property type="match status" value="1"/>
</dbReference>
<organism evidence="3 4">
    <name type="scientific">Paenibacillus filicis</name>
    <dbReference type="NCBI Taxonomy" id="669464"/>
    <lineage>
        <taxon>Bacteria</taxon>
        <taxon>Bacillati</taxon>
        <taxon>Bacillota</taxon>
        <taxon>Bacilli</taxon>
        <taxon>Bacillales</taxon>
        <taxon>Paenibacillaceae</taxon>
        <taxon>Paenibacillus</taxon>
    </lineage>
</organism>
<dbReference type="RefSeq" id="WP_341418581.1">
    <property type="nucleotide sequence ID" value="NZ_JBBPCC010000021.1"/>
</dbReference>
<gene>
    <name evidence="3" type="ORF">WMW72_26400</name>
</gene>
<dbReference type="InterPro" id="IPR006311">
    <property type="entry name" value="TAT_signal"/>
</dbReference>
<name>A0ABU9DTP5_9BACL</name>
<dbReference type="Proteomes" id="UP001469365">
    <property type="component" value="Unassembled WGS sequence"/>
</dbReference>
<sequence>MITRRIFIKQLLTLIALATGGAALTDRYLAPEQAAPDSEPAFAPVPPDQTPAASDQPLLSFFLLSDLHISVADTTIGDKLHLALKDVSKFESPVDTIVIGGDVTDFGRDLEYKQLRKILDTYKLPPIYANMGNHDYYDVWLTDRGAFSTETVPNGKTDAMCRDRFMKFFGYKEKPYTDVWLKDVHLILLSQELYVQEKPDVGEGAWYSDEQLAWFEDKMKAHADGKPAFIFIHQPLPSPGTDGGTHRLIRAKRFREILQPYRNAFVFSGHTHRNFLSEDHYNKENTFHWFTNASVGKTRPGPDGGAGVQGMYVQIYPHQVVVKGREFTDRSWIEGSEWTIPVKA</sequence>
<reference evidence="3 4" key="1">
    <citation type="submission" date="2024-04" db="EMBL/GenBank/DDBJ databases">
        <title>draft genome sequnece of Paenibacillus filicis.</title>
        <authorList>
            <person name="Kim D.-U."/>
        </authorList>
    </citation>
    <scope>NUCLEOTIDE SEQUENCE [LARGE SCALE GENOMIC DNA]</scope>
    <source>
        <strain evidence="3 4">KACC14197</strain>
    </source>
</reference>
<dbReference type="Pfam" id="PF00149">
    <property type="entry name" value="Metallophos"/>
    <property type="match status" value="1"/>
</dbReference>
<keyword evidence="4" id="KW-1185">Reference proteome</keyword>
<comment type="caution">
    <text evidence="3">The sequence shown here is derived from an EMBL/GenBank/DDBJ whole genome shotgun (WGS) entry which is preliminary data.</text>
</comment>
<accession>A0ABU9DTP5</accession>